<dbReference type="SUPFAM" id="SSF55729">
    <property type="entry name" value="Acyl-CoA N-acyltransferases (Nat)"/>
    <property type="match status" value="1"/>
</dbReference>
<name>A0ABS9EA58_9HYPH</name>
<organism evidence="2 3">
    <name type="scientific">Maritalea mediterranea</name>
    <dbReference type="NCBI Taxonomy" id="2909667"/>
    <lineage>
        <taxon>Bacteria</taxon>
        <taxon>Pseudomonadati</taxon>
        <taxon>Pseudomonadota</taxon>
        <taxon>Alphaproteobacteria</taxon>
        <taxon>Hyphomicrobiales</taxon>
        <taxon>Devosiaceae</taxon>
        <taxon>Maritalea</taxon>
    </lineage>
</organism>
<comment type="caution">
    <text evidence="2">The sequence shown here is derived from an EMBL/GenBank/DDBJ whole genome shotgun (WGS) entry which is preliminary data.</text>
</comment>
<evidence type="ECO:0000259" key="1">
    <source>
        <dbReference type="PROSITE" id="PS51186"/>
    </source>
</evidence>
<evidence type="ECO:0000313" key="2">
    <source>
        <dbReference type="EMBL" id="MCF4099082.1"/>
    </source>
</evidence>
<reference evidence="2 3" key="1">
    <citation type="submission" date="2022-01" db="EMBL/GenBank/DDBJ databases">
        <title>Maritalea mediterranea sp. nov., isolated from marine plastic residues from the Malva-rosa beach (Valencia, Spain).</title>
        <authorList>
            <person name="Vidal-Verdu A."/>
            <person name="Molina-Menor E."/>
            <person name="Pascual J."/>
            <person name="Pereto J."/>
            <person name="Porcar M."/>
        </authorList>
    </citation>
    <scope>NUCLEOTIDE SEQUENCE [LARGE SCALE GENOMIC DNA]</scope>
    <source>
        <strain evidence="2 3">P4.10X</strain>
    </source>
</reference>
<sequence>MSFYETEIDFSIAATRATSAVTPRPLLAAVNLEKINIAMTDTLSASHLSPQLAQNMHKLDVRHETPADADWVEHLHELCFGPGRFARAAFRIRERFGVDDSLSLVAEHEGVPVANVKMAPINLSGMNGYLLGPLVTDPHRRRMGAGRLLTLHVTQMAFEKPGCKFVLLVGDRAYYEPLGFEAISPQKIDFPAPVDPMRVLAHVKSAKVKKGLTGPISFWSGDK</sequence>
<dbReference type="PROSITE" id="PS51186">
    <property type="entry name" value="GNAT"/>
    <property type="match status" value="1"/>
</dbReference>
<accession>A0ABS9EA58</accession>
<dbReference type="EMBL" id="JAKGTI010000002">
    <property type="protein sequence ID" value="MCF4099082.1"/>
    <property type="molecule type" value="Genomic_DNA"/>
</dbReference>
<dbReference type="RefSeq" id="WP_236114640.1">
    <property type="nucleotide sequence ID" value="NZ_JAKGTI010000002.1"/>
</dbReference>
<dbReference type="Proteomes" id="UP001201217">
    <property type="component" value="Unassembled WGS sequence"/>
</dbReference>
<gene>
    <name evidence="2" type="ORF">L1I42_11340</name>
</gene>
<dbReference type="InterPro" id="IPR016181">
    <property type="entry name" value="Acyl_CoA_acyltransferase"/>
</dbReference>
<dbReference type="InterPro" id="IPR000182">
    <property type="entry name" value="GNAT_dom"/>
</dbReference>
<dbReference type="CDD" id="cd04301">
    <property type="entry name" value="NAT_SF"/>
    <property type="match status" value="1"/>
</dbReference>
<proteinExistence type="predicted"/>
<evidence type="ECO:0000313" key="3">
    <source>
        <dbReference type="Proteomes" id="UP001201217"/>
    </source>
</evidence>
<dbReference type="Pfam" id="PF00583">
    <property type="entry name" value="Acetyltransf_1"/>
    <property type="match status" value="1"/>
</dbReference>
<keyword evidence="3" id="KW-1185">Reference proteome</keyword>
<dbReference type="Gene3D" id="3.40.630.30">
    <property type="match status" value="1"/>
</dbReference>
<protein>
    <submittedName>
        <fullName evidence="2">N-acetyltransferase</fullName>
    </submittedName>
</protein>
<feature type="domain" description="N-acetyltransferase" evidence="1">
    <location>
        <begin position="59"/>
        <end position="202"/>
    </location>
</feature>